<evidence type="ECO:0000313" key="2">
    <source>
        <dbReference type="EMBL" id="CAG5100613.1"/>
    </source>
</evidence>
<accession>A0A8J2HNJ4</accession>
<sequence length="143" mass="15823">MKKKFAFVQWIGGEYADTYTAGRIQSLENEIKILEGAVSPLRPAPADDTLERPVGKKLDDVYDNVEEPEAVASTSTSDSTQKRKSAEQGTMEATLEAENRRKKKHSGQGSGHEMEQDRIDELLAVQPDAGGINIVFVDKHHQI</sequence>
<reference evidence="2" key="1">
    <citation type="submission" date="2021-04" db="EMBL/GenBank/DDBJ databases">
        <authorList>
            <person name="Chebbi M.A.C M."/>
        </authorList>
    </citation>
    <scope>NUCLEOTIDE SEQUENCE</scope>
</reference>
<dbReference type="EMBL" id="CAJNRD030001122">
    <property type="protein sequence ID" value="CAG5100613.1"/>
    <property type="molecule type" value="Genomic_DNA"/>
</dbReference>
<proteinExistence type="predicted"/>
<protein>
    <submittedName>
        <fullName evidence="2">Uncharacterized protein</fullName>
    </submittedName>
</protein>
<dbReference type="AlphaFoldDB" id="A0A8J2HNJ4"/>
<evidence type="ECO:0000313" key="3">
    <source>
        <dbReference type="Proteomes" id="UP000786811"/>
    </source>
</evidence>
<feature type="region of interest" description="Disordered" evidence="1">
    <location>
        <begin position="40"/>
        <end position="115"/>
    </location>
</feature>
<name>A0A8J2HNJ4_COTCN</name>
<gene>
    <name evidence="2" type="ORF">HICCMSTLAB_LOCUS9686</name>
</gene>
<keyword evidence="3" id="KW-1185">Reference proteome</keyword>
<organism evidence="2 3">
    <name type="scientific">Cotesia congregata</name>
    <name type="common">Parasitoid wasp</name>
    <name type="synonym">Apanteles congregatus</name>
    <dbReference type="NCBI Taxonomy" id="51543"/>
    <lineage>
        <taxon>Eukaryota</taxon>
        <taxon>Metazoa</taxon>
        <taxon>Ecdysozoa</taxon>
        <taxon>Arthropoda</taxon>
        <taxon>Hexapoda</taxon>
        <taxon>Insecta</taxon>
        <taxon>Pterygota</taxon>
        <taxon>Neoptera</taxon>
        <taxon>Endopterygota</taxon>
        <taxon>Hymenoptera</taxon>
        <taxon>Apocrita</taxon>
        <taxon>Ichneumonoidea</taxon>
        <taxon>Braconidae</taxon>
        <taxon>Microgastrinae</taxon>
        <taxon>Cotesia</taxon>
    </lineage>
</organism>
<dbReference type="Proteomes" id="UP000786811">
    <property type="component" value="Unassembled WGS sequence"/>
</dbReference>
<feature type="compositionally biased region" description="Basic and acidic residues" evidence="1">
    <location>
        <begin position="49"/>
        <end position="60"/>
    </location>
</feature>
<comment type="caution">
    <text evidence="2">The sequence shown here is derived from an EMBL/GenBank/DDBJ whole genome shotgun (WGS) entry which is preliminary data.</text>
</comment>
<evidence type="ECO:0000256" key="1">
    <source>
        <dbReference type="SAM" id="MobiDB-lite"/>
    </source>
</evidence>